<evidence type="ECO:0000313" key="1">
    <source>
        <dbReference type="EMBL" id="PSN82637.1"/>
    </source>
</evidence>
<dbReference type="AlphaFoldDB" id="A0A2R6A8I0"/>
<protein>
    <submittedName>
        <fullName evidence="1">Uncharacterized protein</fullName>
    </submittedName>
</protein>
<evidence type="ECO:0000313" key="2">
    <source>
        <dbReference type="Proteomes" id="UP000240880"/>
    </source>
</evidence>
<comment type="caution">
    <text evidence="1">The sequence shown here is derived from an EMBL/GenBank/DDBJ whole genome shotgun (WGS) entry which is preliminary data.</text>
</comment>
<dbReference type="EMBL" id="NEXC01000061">
    <property type="protein sequence ID" value="PSN82637.1"/>
    <property type="molecule type" value="Genomic_DNA"/>
</dbReference>
<proteinExistence type="predicted"/>
<accession>A0A2R6A8I0</accession>
<dbReference type="Proteomes" id="UP000240880">
    <property type="component" value="Unassembled WGS sequence"/>
</dbReference>
<reference evidence="1 2" key="1">
    <citation type="submission" date="2017-04" db="EMBL/GenBank/DDBJ databases">
        <title>Novel microbial lineages endemic to geothermal iron-oxide mats fill important gaps in the evolutionary history of Archaea.</title>
        <authorList>
            <person name="Jay Z.J."/>
            <person name="Beam J.P."/>
            <person name="Dlakic M."/>
            <person name="Rusch D.B."/>
            <person name="Kozubal M.A."/>
            <person name="Inskeep W.P."/>
        </authorList>
    </citation>
    <scope>NUCLEOTIDE SEQUENCE [LARGE SCALE GENOMIC DNA]</scope>
    <source>
        <strain evidence="1">OSP_D</strain>
    </source>
</reference>
<sequence length="95" mass="10749">MSAENPDIKGKVEGESDSIKKLELLIPGLRGYRQKEDVRVANELLRNQMADTLDRTRQNLESLRKKAQWLATMLSQIASFVSQLQALSGEVRHAQ</sequence>
<organism evidence="1 2">
    <name type="scientific">Candidatus Marsarchaeota G1 archaeon OSP_D</name>
    <dbReference type="NCBI Taxonomy" id="1978155"/>
    <lineage>
        <taxon>Archaea</taxon>
        <taxon>Candidatus Marsarchaeota</taxon>
        <taxon>Candidatus Marsarchaeota group 1</taxon>
    </lineage>
</organism>
<gene>
    <name evidence="1" type="ORF">B9Q01_07475</name>
</gene>
<name>A0A2R6A8I0_9ARCH</name>